<evidence type="ECO:0000313" key="1">
    <source>
        <dbReference type="EMBL" id="PWA11916.1"/>
    </source>
</evidence>
<dbReference type="OrthoDB" id="5507947at2"/>
<dbReference type="EMBL" id="QCZG01000015">
    <property type="protein sequence ID" value="PWA11916.1"/>
    <property type="molecule type" value="Genomic_DNA"/>
</dbReference>
<reference evidence="1 2" key="1">
    <citation type="submission" date="2018-04" db="EMBL/GenBank/DDBJ databases">
        <title>Camelliibacillus theae gen. nov., sp. nov., isolated from Pu'er tea.</title>
        <authorList>
            <person name="Niu L."/>
        </authorList>
    </citation>
    <scope>NUCLEOTIDE SEQUENCE [LARGE SCALE GENOMIC DNA]</scope>
    <source>
        <strain evidence="1 2">T8</strain>
    </source>
</reference>
<evidence type="ECO:0008006" key="3">
    <source>
        <dbReference type="Google" id="ProtNLM"/>
    </source>
</evidence>
<evidence type="ECO:0000313" key="2">
    <source>
        <dbReference type="Proteomes" id="UP000245998"/>
    </source>
</evidence>
<keyword evidence="2" id="KW-1185">Reference proteome</keyword>
<protein>
    <recommendedName>
        <fullName evidence="3">YwgA family protein</fullName>
    </recommendedName>
</protein>
<name>A0A2U1K329_9BACI</name>
<sequence>MLEDHVRLMMLLKNAGEVAGRKKLQKMVYIAKRLDFPFNERYDFHFYGPYSEELTLKIEELCNLGLVKEVKEKKGGYYQYCYSLTDEGETFLLHYDMNIPLLHPFVEALNGESSRFLELVSTILYFGQLDKQAIKEKVAVVKRKQAYSEDEVEKGFRYIESIKKIAH</sequence>
<organism evidence="1 2">
    <name type="scientific">Pueribacillus theae</name>
    <dbReference type="NCBI Taxonomy" id="2171751"/>
    <lineage>
        <taxon>Bacteria</taxon>
        <taxon>Bacillati</taxon>
        <taxon>Bacillota</taxon>
        <taxon>Bacilli</taxon>
        <taxon>Bacillales</taxon>
        <taxon>Bacillaceae</taxon>
        <taxon>Pueribacillus</taxon>
    </lineage>
</organism>
<accession>A0A2U1K329</accession>
<gene>
    <name evidence="1" type="ORF">DCC39_09015</name>
</gene>
<dbReference type="RefSeq" id="WP_116554560.1">
    <property type="nucleotide sequence ID" value="NZ_QCZG01000015.1"/>
</dbReference>
<proteinExistence type="predicted"/>
<dbReference type="Proteomes" id="UP000245998">
    <property type="component" value="Unassembled WGS sequence"/>
</dbReference>
<comment type="caution">
    <text evidence="1">The sequence shown here is derived from an EMBL/GenBank/DDBJ whole genome shotgun (WGS) entry which is preliminary data.</text>
</comment>
<dbReference type="AlphaFoldDB" id="A0A2U1K329"/>